<evidence type="ECO:0000256" key="3">
    <source>
        <dbReference type="ARBA" id="ARBA00023163"/>
    </source>
</evidence>
<keyword evidence="7" id="KW-1185">Reference proteome</keyword>
<feature type="domain" description="HTH tetR-type" evidence="5">
    <location>
        <begin position="31"/>
        <end position="91"/>
    </location>
</feature>
<dbReference type="PANTHER" id="PTHR30055:SF151">
    <property type="entry name" value="TRANSCRIPTIONAL REGULATORY PROTEIN"/>
    <property type="match status" value="1"/>
</dbReference>
<dbReference type="EMBL" id="JABVED010000013">
    <property type="protein sequence ID" value="MBC6449889.1"/>
    <property type="molecule type" value="Genomic_DNA"/>
</dbReference>
<dbReference type="InterPro" id="IPR004111">
    <property type="entry name" value="Repressor_TetR_C"/>
</dbReference>
<dbReference type="InterPro" id="IPR001647">
    <property type="entry name" value="HTH_TetR"/>
</dbReference>
<evidence type="ECO:0000313" key="6">
    <source>
        <dbReference type="EMBL" id="MBC6449889.1"/>
    </source>
</evidence>
<evidence type="ECO:0000256" key="2">
    <source>
        <dbReference type="ARBA" id="ARBA00023125"/>
    </source>
</evidence>
<reference evidence="6 7" key="1">
    <citation type="submission" date="2020-06" db="EMBL/GenBank/DDBJ databases">
        <title>Actinokineospora xiongansis sp. nov., isolated from soil of Baiyangdian.</title>
        <authorList>
            <person name="Zhang X."/>
        </authorList>
    </citation>
    <scope>NUCLEOTIDE SEQUENCE [LARGE SCALE GENOMIC DNA]</scope>
    <source>
        <strain evidence="6 7">HBU206404</strain>
    </source>
</reference>
<dbReference type="SUPFAM" id="SSF46689">
    <property type="entry name" value="Homeodomain-like"/>
    <property type="match status" value="1"/>
</dbReference>
<sequence length="244" mass="26387">MAEKVERREPARTMALLWRSPGDTGRGRRPDLTVDAVVAAGIELADRDGLADLSMRRVAEKLGVGTMSLYTYVPGKADLVAAMRDQVSGELPVPDPAAGWRPALEGYARELWAAYHRHPWLLMAPLAHELPGPNETARMDALLAVAESAGLGPDDMLGVYLLLDSYVRGLAFVSVDAQKASARSGLTEVEWWAEREPVLNAYVTAAKFPAMTKVAAAGAFDTDGFEFGLARTLDGIELLIQSRP</sequence>
<dbReference type="InterPro" id="IPR050109">
    <property type="entry name" value="HTH-type_TetR-like_transc_reg"/>
</dbReference>
<comment type="caution">
    <text evidence="6">The sequence shown here is derived from an EMBL/GenBank/DDBJ whole genome shotgun (WGS) entry which is preliminary data.</text>
</comment>
<dbReference type="SUPFAM" id="SSF48498">
    <property type="entry name" value="Tetracyclin repressor-like, C-terminal domain"/>
    <property type="match status" value="1"/>
</dbReference>
<keyword evidence="1" id="KW-0805">Transcription regulation</keyword>
<dbReference type="InterPro" id="IPR009057">
    <property type="entry name" value="Homeodomain-like_sf"/>
</dbReference>
<name>A0ABR7LB58_9PSEU</name>
<accession>A0ABR7LB58</accession>
<feature type="DNA-binding region" description="H-T-H motif" evidence="4">
    <location>
        <begin position="54"/>
        <end position="73"/>
    </location>
</feature>
<keyword evidence="3" id="KW-0804">Transcription</keyword>
<dbReference type="Gene3D" id="1.10.357.10">
    <property type="entry name" value="Tetracycline Repressor, domain 2"/>
    <property type="match status" value="1"/>
</dbReference>
<protein>
    <submittedName>
        <fullName evidence="6">TetR/AcrR family transcriptional regulator</fullName>
    </submittedName>
</protein>
<keyword evidence="2 4" id="KW-0238">DNA-binding</keyword>
<dbReference type="Proteomes" id="UP000734823">
    <property type="component" value="Unassembled WGS sequence"/>
</dbReference>
<dbReference type="InterPro" id="IPR036271">
    <property type="entry name" value="Tet_transcr_reg_TetR-rel_C_sf"/>
</dbReference>
<dbReference type="PROSITE" id="PS50977">
    <property type="entry name" value="HTH_TETR_2"/>
    <property type="match status" value="1"/>
</dbReference>
<evidence type="ECO:0000259" key="5">
    <source>
        <dbReference type="PROSITE" id="PS50977"/>
    </source>
</evidence>
<evidence type="ECO:0000313" key="7">
    <source>
        <dbReference type="Proteomes" id="UP000734823"/>
    </source>
</evidence>
<evidence type="ECO:0000256" key="1">
    <source>
        <dbReference type="ARBA" id="ARBA00023015"/>
    </source>
</evidence>
<dbReference type="RefSeq" id="WP_187222940.1">
    <property type="nucleotide sequence ID" value="NZ_JABVED010000013.1"/>
</dbReference>
<dbReference type="Gene3D" id="1.10.10.60">
    <property type="entry name" value="Homeodomain-like"/>
    <property type="match status" value="1"/>
</dbReference>
<proteinExistence type="predicted"/>
<dbReference type="Pfam" id="PF02909">
    <property type="entry name" value="TetR_C_1"/>
    <property type="match status" value="1"/>
</dbReference>
<organism evidence="6 7">
    <name type="scientific">Actinokineospora xionganensis</name>
    <dbReference type="NCBI Taxonomy" id="2684470"/>
    <lineage>
        <taxon>Bacteria</taxon>
        <taxon>Bacillati</taxon>
        <taxon>Actinomycetota</taxon>
        <taxon>Actinomycetes</taxon>
        <taxon>Pseudonocardiales</taxon>
        <taxon>Pseudonocardiaceae</taxon>
        <taxon>Actinokineospora</taxon>
    </lineage>
</organism>
<dbReference type="PANTHER" id="PTHR30055">
    <property type="entry name" value="HTH-TYPE TRANSCRIPTIONAL REGULATOR RUTR"/>
    <property type="match status" value="1"/>
</dbReference>
<gene>
    <name evidence="6" type="ORF">GPZ80_22265</name>
</gene>
<evidence type="ECO:0000256" key="4">
    <source>
        <dbReference type="PROSITE-ProRule" id="PRU00335"/>
    </source>
</evidence>
<dbReference type="Pfam" id="PF00440">
    <property type="entry name" value="TetR_N"/>
    <property type="match status" value="1"/>
</dbReference>